<dbReference type="PANTHER" id="PTHR30442">
    <property type="entry name" value="IRON III DICITRATE TRANSPORT PROTEIN FECA"/>
    <property type="match status" value="1"/>
</dbReference>
<keyword evidence="3 8" id="KW-1134">Transmembrane beta strand</keyword>
<feature type="signal peptide" evidence="11">
    <location>
        <begin position="1"/>
        <end position="20"/>
    </location>
</feature>
<dbReference type="InterPro" id="IPR037066">
    <property type="entry name" value="Plug_dom_sf"/>
</dbReference>
<keyword evidence="11" id="KW-0732">Signal</keyword>
<evidence type="ECO:0000256" key="1">
    <source>
        <dbReference type="ARBA" id="ARBA00004571"/>
    </source>
</evidence>
<dbReference type="InterPro" id="IPR000531">
    <property type="entry name" value="Beta-barrel_TonB"/>
</dbReference>
<dbReference type="Proteomes" id="UP001449795">
    <property type="component" value="Chromosome"/>
</dbReference>
<feature type="domain" description="TonB-dependent receptor-like beta-barrel" evidence="12">
    <location>
        <begin position="267"/>
        <end position="747"/>
    </location>
</feature>
<keyword evidence="7 8" id="KW-0998">Cell outer membrane</keyword>
<dbReference type="SUPFAM" id="SSF56935">
    <property type="entry name" value="Porins"/>
    <property type="match status" value="1"/>
</dbReference>
<keyword evidence="14" id="KW-0675">Receptor</keyword>
<dbReference type="Pfam" id="PF07715">
    <property type="entry name" value="Plug"/>
    <property type="match status" value="1"/>
</dbReference>
<evidence type="ECO:0000256" key="9">
    <source>
        <dbReference type="RuleBase" id="RU003357"/>
    </source>
</evidence>
<evidence type="ECO:0000313" key="14">
    <source>
        <dbReference type="EMBL" id="XAE43206.1"/>
    </source>
</evidence>
<keyword evidence="5 9" id="KW-0798">TonB box</keyword>
<dbReference type="InterPro" id="IPR012910">
    <property type="entry name" value="Plug_dom"/>
</dbReference>
<accession>A0ABZ3D5X8</accession>
<organism evidence="14 15">
    <name type="scientific">Nguyenibacter vanlangensis</name>
    <dbReference type="NCBI Taxonomy" id="1216886"/>
    <lineage>
        <taxon>Bacteria</taxon>
        <taxon>Pseudomonadati</taxon>
        <taxon>Pseudomonadota</taxon>
        <taxon>Alphaproteobacteria</taxon>
        <taxon>Acetobacterales</taxon>
        <taxon>Acetobacteraceae</taxon>
        <taxon>Nguyenibacter</taxon>
    </lineage>
</organism>
<keyword evidence="6 8" id="KW-0472">Membrane</keyword>
<keyword evidence="15" id="KW-1185">Reference proteome</keyword>
<evidence type="ECO:0000256" key="5">
    <source>
        <dbReference type="ARBA" id="ARBA00023077"/>
    </source>
</evidence>
<keyword evidence="2 8" id="KW-0813">Transport</keyword>
<feature type="domain" description="TonB-dependent receptor plug" evidence="13">
    <location>
        <begin position="75"/>
        <end position="179"/>
    </location>
</feature>
<dbReference type="Pfam" id="PF00593">
    <property type="entry name" value="TonB_dep_Rec_b-barrel"/>
    <property type="match status" value="1"/>
</dbReference>
<dbReference type="PANTHER" id="PTHR30442:SF0">
    <property type="entry name" value="FE(3+) DICITRATE TRANSPORT PROTEIN FECA"/>
    <property type="match status" value="1"/>
</dbReference>
<proteinExistence type="inferred from homology"/>
<evidence type="ECO:0000256" key="7">
    <source>
        <dbReference type="ARBA" id="ARBA00023237"/>
    </source>
</evidence>
<feature type="chain" id="PRO_5045664032" evidence="11">
    <location>
        <begin position="21"/>
        <end position="783"/>
    </location>
</feature>
<gene>
    <name evidence="14" type="ORF">AAC691_01675</name>
</gene>
<evidence type="ECO:0000256" key="3">
    <source>
        <dbReference type="ARBA" id="ARBA00022452"/>
    </source>
</evidence>
<dbReference type="RefSeq" id="WP_342628731.1">
    <property type="nucleotide sequence ID" value="NZ_CP152276.1"/>
</dbReference>
<evidence type="ECO:0000259" key="13">
    <source>
        <dbReference type="Pfam" id="PF07715"/>
    </source>
</evidence>
<dbReference type="Gene3D" id="2.40.170.20">
    <property type="entry name" value="TonB-dependent receptor, beta-barrel domain"/>
    <property type="match status" value="1"/>
</dbReference>
<dbReference type="InterPro" id="IPR039426">
    <property type="entry name" value="TonB-dep_rcpt-like"/>
</dbReference>
<dbReference type="EMBL" id="CP152276">
    <property type="protein sequence ID" value="XAE43206.1"/>
    <property type="molecule type" value="Genomic_DNA"/>
</dbReference>
<dbReference type="InterPro" id="IPR036942">
    <property type="entry name" value="Beta-barrel_TonB_sf"/>
</dbReference>
<dbReference type="PROSITE" id="PS52016">
    <property type="entry name" value="TONB_DEPENDENT_REC_3"/>
    <property type="match status" value="1"/>
</dbReference>
<name>A0ABZ3D5X8_9PROT</name>
<evidence type="ECO:0000256" key="4">
    <source>
        <dbReference type="ARBA" id="ARBA00022692"/>
    </source>
</evidence>
<dbReference type="Gene3D" id="2.170.130.10">
    <property type="entry name" value="TonB-dependent receptor, plug domain"/>
    <property type="match status" value="1"/>
</dbReference>
<evidence type="ECO:0000256" key="10">
    <source>
        <dbReference type="SAM" id="MobiDB-lite"/>
    </source>
</evidence>
<keyword evidence="4 8" id="KW-0812">Transmembrane</keyword>
<evidence type="ECO:0000259" key="12">
    <source>
        <dbReference type="Pfam" id="PF00593"/>
    </source>
</evidence>
<comment type="subcellular location">
    <subcellularLocation>
        <location evidence="1 8">Cell outer membrane</location>
        <topology evidence="1 8">Multi-pass membrane protein</topology>
    </subcellularLocation>
</comment>
<evidence type="ECO:0000256" key="11">
    <source>
        <dbReference type="SAM" id="SignalP"/>
    </source>
</evidence>
<reference evidence="14 15" key="1">
    <citation type="submission" date="2024-04" db="EMBL/GenBank/DDBJ databases">
        <title>Complete genome sequence of Nguyenibacter vanlangesis HBCM-1154, a strain capable of nitrogen fixation, IAA production, and phosphorus solubilization isolated from sugarcane soil.</title>
        <authorList>
            <person name="MY HANH P."/>
        </authorList>
    </citation>
    <scope>NUCLEOTIDE SEQUENCE [LARGE SCALE GENOMIC DNA]</scope>
    <source>
        <strain evidence="14 15">HBCM 1154</strain>
    </source>
</reference>
<evidence type="ECO:0000313" key="15">
    <source>
        <dbReference type="Proteomes" id="UP001449795"/>
    </source>
</evidence>
<feature type="region of interest" description="Disordered" evidence="10">
    <location>
        <begin position="26"/>
        <end position="45"/>
    </location>
</feature>
<evidence type="ECO:0000256" key="2">
    <source>
        <dbReference type="ARBA" id="ARBA00022448"/>
    </source>
</evidence>
<protein>
    <submittedName>
        <fullName evidence="14">TonB-dependent receptor</fullName>
    </submittedName>
</protein>
<sequence length="783" mass="84614">MRISVLALLSGTVLASSAIAGQAASAQTVSPQHDPAKATTKAGAAPHGEEIQVSAHVTPGGVTRTAVGGGIMRVETAPKTVQTLSRDYIAKQSPTSNPIQLMAMLPGANVQNADPFGFGGGTVTVRGMTSDQIGWLMEGVPLNDIGGGTMYANEVIDAENLEQMSVQPGSANFDTPTVAASGGLVSMNMRDPAAAMGGYVDAAFGNYNTYRQFARFDTGEIGQSGVRAFVSFSHALGDDWRGPGGYIKRHVDFKLVKDFAGGSHTGLVVAWNNQINQLDNGVSLAGWNNCGFGCNYDGRLDPNNPGMYYKFHRNPFNNVVVSLPTHIRLSRTLSIDDTAYLWAGNGGGGSAGMIGGAGGQTYFGNTPVTVAGVSYAGPAQLVYNPYTITENRAGNNLRATLKTGINELTGGWWYEWSDQDNQHPVEYQQNGDPLNVWGNDNSYRYLMSNGQYYDAYHYHVTTEINMLYVGDCLHLLRDHLLLEAGFKDAMMSRLVTNEQPGAPFHTRGNVNEPLPQVAASYRFNQHHQVYVTGATNFRMPNANSLVTQYDTSGNLTQIASLQKPEYSIEEELGYRYNGSWLVADVAFFNYNFTNRQYGYTVYDQFGGQRSVSGNAGGQTTRGVDIQLGTRPILYHLRPYLSFEYLHTRVDNNLIQSSNAATGITTYWNTRGNVAPGSPHAMGTLGLDYDDGHLFGNLNLKYVGSQYGDFMNTEKIPSYIADSITVGYRMNNFGVLKTPQIQLNVSNLANSHYLSGVNGAGIDGGASYYIQAPFSIAGSISAGF</sequence>
<evidence type="ECO:0000256" key="6">
    <source>
        <dbReference type="ARBA" id="ARBA00023136"/>
    </source>
</evidence>
<evidence type="ECO:0000256" key="8">
    <source>
        <dbReference type="PROSITE-ProRule" id="PRU01360"/>
    </source>
</evidence>
<comment type="similarity">
    <text evidence="8 9">Belongs to the TonB-dependent receptor family.</text>
</comment>